<dbReference type="PhylomeDB" id="K4CM14"/>
<dbReference type="Proteomes" id="UP000004994">
    <property type="component" value="Chromosome 8"/>
</dbReference>
<proteinExistence type="predicted"/>
<feature type="region of interest" description="Disordered" evidence="1">
    <location>
        <begin position="106"/>
        <end position="141"/>
    </location>
</feature>
<evidence type="ECO:0000313" key="2">
    <source>
        <dbReference type="EnsemblPlants" id="Solyc08g067900.2.1"/>
    </source>
</evidence>
<sequence length="141" mass="15915">YIYIYIYKTSILLSHSLLSADPTTSPNPKLKKKYLVYLVEMMGSKEGSVMVKNSNVFAALDTLRKKKKSDKEKSKGSSKKEQEPEVLWAPAPLTVKSWADVDDEDDDDYYATTAPLQSFVGSNESEKKSEPVEDLKNSIRK</sequence>
<feature type="region of interest" description="Disordered" evidence="1">
    <location>
        <begin position="65"/>
        <end position="88"/>
    </location>
</feature>
<dbReference type="PANTHER" id="PTHR31365">
    <property type="entry name" value="EXPRESSED PROTEIN"/>
    <property type="match status" value="1"/>
</dbReference>
<dbReference type="STRING" id="4081.K4CM14"/>
<dbReference type="eggNOG" id="KOG2536">
    <property type="taxonomic scope" value="Eukaryota"/>
</dbReference>
<dbReference type="Gramene" id="Solyc08g067900.2.1">
    <property type="protein sequence ID" value="Solyc08g067900.2.1"/>
    <property type="gene ID" value="Solyc08g067900.2"/>
</dbReference>
<dbReference type="EnsemblPlants" id="Solyc08g067900.2.1">
    <property type="protein sequence ID" value="Solyc08g067900.2.1"/>
    <property type="gene ID" value="Solyc08g067900.2"/>
</dbReference>
<dbReference type="AlphaFoldDB" id="K4CM14"/>
<feature type="compositionally biased region" description="Basic and acidic residues" evidence="1">
    <location>
        <begin position="69"/>
        <end position="83"/>
    </location>
</feature>
<feature type="compositionally biased region" description="Basic and acidic residues" evidence="1">
    <location>
        <begin position="124"/>
        <end position="141"/>
    </location>
</feature>
<accession>K4CM14</accession>
<protein>
    <submittedName>
        <fullName evidence="2">Uncharacterized protein</fullName>
    </submittedName>
</protein>
<organism evidence="2">
    <name type="scientific">Solanum lycopersicum</name>
    <name type="common">Tomato</name>
    <name type="synonym">Lycopersicon esculentum</name>
    <dbReference type="NCBI Taxonomy" id="4081"/>
    <lineage>
        <taxon>Eukaryota</taxon>
        <taxon>Viridiplantae</taxon>
        <taxon>Streptophyta</taxon>
        <taxon>Embryophyta</taxon>
        <taxon>Tracheophyta</taxon>
        <taxon>Spermatophyta</taxon>
        <taxon>Magnoliopsida</taxon>
        <taxon>eudicotyledons</taxon>
        <taxon>Gunneridae</taxon>
        <taxon>Pentapetalae</taxon>
        <taxon>asterids</taxon>
        <taxon>lamiids</taxon>
        <taxon>Solanales</taxon>
        <taxon>Solanaceae</taxon>
        <taxon>Solanoideae</taxon>
        <taxon>Solaneae</taxon>
        <taxon>Solanum</taxon>
        <taxon>Solanum subgen. Lycopersicon</taxon>
    </lineage>
</organism>
<name>K4CM14_SOLLC</name>
<evidence type="ECO:0000313" key="3">
    <source>
        <dbReference type="Proteomes" id="UP000004994"/>
    </source>
</evidence>
<feature type="compositionally biased region" description="Polar residues" evidence="1">
    <location>
        <begin position="114"/>
        <end position="123"/>
    </location>
</feature>
<dbReference type="InParanoid" id="K4CM14"/>
<reference evidence="2" key="1">
    <citation type="journal article" date="2012" name="Nature">
        <title>The tomato genome sequence provides insights into fleshy fruit evolution.</title>
        <authorList>
            <consortium name="Tomato Genome Consortium"/>
        </authorList>
    </citation>
    <scope>NUCLEOTIDE SEQUENCE [LARGE SCALE GENOMIC DNA]</scope>
    <source>
        <strain evidence="2">cv. Heinz 1706</strain>
    </source>
</reference>
<evidence type="ECO:0000256" key="1">
    <source>
        <dbReference type="SAM" id="MobiDB-lite"/>
    </source>
</evidence>
<dbReference type="OMA" id="YIHEAEA"/>
<reference evidence="2" key="2">
    <citation type="submission" date="2015-06" db="UniProtKB">
        <authorList>
            <consortium name="EnsemblPlants"/>
        </authorList>
    </citation>
    <scope>IDENTIFICATION</scope>
    <source>
        <strain evidence="2">cv. Heinz 1706</strain>
    </source>
</reference>
<dbReference type="HOGENOM" id="CLU_2363785_0_0_1"/>
<dbReference type="PaxDb" id="4081-Solyc08g067900.2.1"/>
<dbReference type="PANTHER" id="PTHR31365:SF15">
    <property type="entry name" value="EXPRESSED PROTEIN"/>
    <property type="match status" value="1"/>
</dbReference>
<keyword evidence="3" id="KW-1185">Reference proteome</keyword>